<dbReference type="Gene3D" id="3.60.15.10">
    <property type="entry name" value="Ribonuclease Z/Hydroxyacylglutathione hydrolase-like"/>
    <property type="match status" value="1"/>
</dbReference>
<dbReference type="EMBL" id="PVWP01000006">
    <property type="protein sequence ID" value="PSB37301.1"/>
    <property type="molecule type" value="Genomic_DNA"/>
</dbReference>
<dbReference type="SMART" id="SM00849">
    <property type="entry name" value="Lactamase_B"/>
    <property type="match status" value="1"/>
</dbReference>
<sequence length="590" mass="64963">METSIPPCLGPGAAQCFPSVPMDRSLHRPCDQASTHPADTAALREDPVEIAPGVWWVGVRLAHDHFQCHTYFIANGSDSVLIDPGSPLTIEGTLAKLRAITDLDAIRWLVCHHSDPDICAALPRLGQVLTRPDVQVVTEWRANALIRHYGHGFSTYLVEQHGWCLPLAGDRRLEFQLTPYLHFPGAMVSHDSGTGTLFSSDLFGGFVPDSNVLESDDAAYIIENARPFHQHYMPSRELLSAGLARIRSRWSRIERIAPQHGHIVPAAIVDQVFHALGAMECGVYCLADADLDLKRLLRIAEARRRLQEALIHQSSPLGMVRAIGHILDATGQTNACELAVRMPGDGWTTWSTQADHPERREPTPGWHHICLTGEPAMVLAIRDGAAATPFDPDMERMVRDFAESMRPWVEHLLEDQRHAHEVAALNTAAHCDPLTGLANRRALEAAPLPASYALIELDLDHFKQINDSFGHDAGDRVLRQVARVLMDSVRENDRTFRLGGEEFLVLLPEADRATALRVAERIRLSMHGLDLRGEAPGGRLTVSLGVSTTAAEPTADFPRMMALADRALYAAKAAGRDRVRVADGLSLSSR</sequence>
<gene>
    <name evidence="2" type="ORF">C7B81_10140</name>
</gene>
<dbReference type="CDD" id="cd01949">
    <property type="entry name" value="GGDEF"/>
    <property type="match status" value="1"/>
</dbReference>
<dbReference type="SUPFAM" id="SSF56281">
    <property type="entry name" value="Metallo-hydrolase/oxidoreductase"/>
    <property type="match status" value="1"/>
</dbReference>
<evidence type="ECO:0000313" key="2">
    <source>
        <dbReference type="EMBL" id="PSB37301.1"/>
    </source>
</evidence>
<proteinExistence type="predicted"/>
<dbReference type="InterPro" id="IPR050469">
    <property type="entry name" value="Diguanylate_Cyclase"/>
</dbReference>
<protein>
    <recommendedName>
        <fullName evidence="1">GGDEF domain-containing protein</fullName>
    </recommendedName>
</protein>
<dbReference type="SMART" id="SM00267">
    <property type="entry name" value="GGDEF"/>
    <property type="match status" value="1"/>
</dbReference>
<dbReference type="InterPro" id="IPR029787">
    <property type="entry name" value="Nucleotide_cyclase"/>
</dbReference>
<dbReference type="PANTHER" id="PTHR45138:SF9">
    <property type="entry name" value="DIGUANYLATE CYCLASE DGCM-RELATED"/>
    <property type="match status" value="1"/>
</dbReference>
<dbReference type="NCBIfam" id="TIGR00254">
    <property type="entry name" value="GGDEF"/>
    <property type="match status" value="1"/>
</dbReference>
<comment type="caution">
    <text evidence="2">The sequence shown here is derived from an EMBL/GenBank/DDBJ whole genome shotgun (WGS) entry which is preliminary data.</text>
</comment>
<accession>A0ABX5F6Z1</accession>
<dbReference type="InterPro" id="IPR000160">
    <property type="entry name" value="GGDEF_dom"/>
</dbReference>
<reference evidence="2 3" key="1">
    <citation type="submission" date="2018-03" db="EMBL/GenBank/DDBJ databases">
        <title>The ancient ancestry and fast evolution of plastids.</title>
        <authorList>
            <person name="Moore K.R."/>
            <person name="Magnabosco C."/>
            <person name="Momper L."/>
            <person name="Gold D.A."/>
            <person name="Bosak T."/>
            <person name="Fournier G.P."/>
        </authorList>
    </citation>
    <scope>NUCLEOTIDE SEQUENCE [LARGE SCALE GENOMIC DNA]</scope>
    <source>
        <strain evidence="2 3">CCALA 015</strain>
    </source>
</reference>
<dbReference type="PROSITE" id="PS50887">
    <property type="entry name" value="GGDEF"/>
    <property type="match status" value="1"/>
</dbReference>
<dbReference type="InterPro" id="IPR045761">
    <property type="entry name" value="ODP_dom"/>
</dbReference>
<name>A0ABX5F6Z1_9CHRO</name>
<dbReference type="CDD" id="cd07709">
    <property type="entry name" value="flavodiiron_proteins_MBL-fold"/>
    <property type="match status" value="1"/>
</dbReference>
<dbReference type="Proteomes" id="UP000238218">
    <property type="component" value="Unassembled WGS sequence"/>
</dbReference>
<evidence type="ECO:0000259" key="1">
    <source>
        <dbReference type="PROSITE" id="PS50887"/>
    </source>
</evidence>
<keyword evidence="3" id="KW-1185">Reference proteome</keyword>
<dbReference type="InterPro" id="IPR043128">
    <property type="entry name" value="Rev_trsase/Diguanyl_cyclase"/>
</dbReference>
<feature type="domain" description="GGDEF" evidence="1">
    <location>
        <begin position="450"/>
        <end position="584"/>
    </location>
</feature>
<dbReference type="Gene3D" id="3.30.70.270">
    <property type="match status" value="1"/>
</dbReference>
<dbReference type="InterPro" id="IPR036866">
    <property type="entry name" value="RibonucZ/Hydroxyglut_hydro"/>
</dbReference>
<dbReference type="Pfam" id="PF00990">
    <property type="entry name" value="GGDEF"/>
    <property type="match status" value="1"/>
</dbReference>
<dbReference type="Pfam" id="PF19583">
    <property type="entry name" value="ODP"/>
    <property type="match status" value="1"/>
</dbReference>
<evidence type="ECO:0000313" key="3">
    <source>
        <dbReference type="Proteomes" id="UP000238218"/>
    </source>
</evidence>
<organism evidence="2 3">
    <name type="scientific">Aphanothece cf. minutissima CCALA 015</name>
    <dbReference type="NCBI Taxonomy" id="2107695"/>
    <lineage>
        <taxon>Bacteria</taxon>
        <taxon>Bacillati</taxon>
        <taxon>Cyanobacteriota</taxon>
        <taxon>Cyanophyceae</taxon>
        <taxon>Oscillatoriophycideae</taxon>
        <taxon>Chroococcales</taxon>
        <taxon>Aphanothecaceae</taxon>
        <taxon>Aphanothece</taxon>
    </lineage>
</organism>
<dbReference type="SUPFAM" id="SSF55073">
    <property type="entry name" value="Nucleotide cyclase"/>
    <property type="match status" value="1"/>
</dbReference>
<dbReference type="PANTHER" id="PTHR45138">
    <property type="entry name" value="REGULATORY COMPONENTS OF SENSORY TRANSDUCTION SYSTEM"/>
    <property type="match status" value="1"/>
</dbReference>
<dbReference type="InterPro" id="IPR001279">
    <property type="entry name" value="Metallo-B-lactamas"/>
</dbReference>